<accession>A0AAW2I1Z9</accession>
<dbReference type="InterPro" id="IPR025066">
    <property type="entry name" value="CCDC174-like"/>
</dbReference>
<organism evidence="3">
    <name type="scientific">Menopon gallinae</name>
    <name type="common">poultry shaft louse</name>
    <dbReference type="NCBI Taxonomy" id="328185"/>
    <lineage>
        <taxon>Eukaryota</taxon>
        <taxon>Metazoa</taxon>
        <taxon>Ecdysozoa</taxon>
        <taxon>Arthropoda</taxon>
        <taxon>Hexapoda</taxon>
        <taxon>Insecta</taxon>
        <taxon>Pterygota</taxon>
        <taxon>Neoptera</taxon>
        <taxon>Paraneoptera</taxon>
        <taxon>Psocodea</taxon>
        <taxon>Troctomorpha</taxon>
        <taxon>Phthiraptera</taxon>
        <taxon>Amblycera</taxon>
        <taxon>Menoponidae</taxon>
        <taxon>Menopon</taxon>
    </lineage>
</organism>
<proteinExistence type="predicted"/>
<dbReference type="Pfam" id="PF13300">
    <property type="entry name" value="DUF4078"/>
    <property type="match status" value="1"/>
</dbReference>
<feature type="compositionally biased region" description="Basic and acidic residues" evidence="2">
    <location>
        <begin position="137"/>
        <end position="149"/>
    </location>
</feature>
<evidence type="ECO:0000313" key="3">
    <source>
        <dbReference type="EMBL" id="KAL0276387.1"/>
    </source>
</evidence>
<dbReference type="GO" id="GO:0005634">
    <property type="term" value="C:nucleus"/>
    <property type="evidence" value="ECO:0007669"/>
    <property type="project" value="TreeGrafter"/>
</dbReference>
<name>A0AAW2I1Z9_9NEOP</name>
<feature type="region of interest" description="Disordered" evidence="2">
    <location>
        <begin position="90"/>
        <end position="234"/>
    </location>
</feature>
<feature type="compositionally biased region" description="Basic and acidic residues" evidence="2">
    <location>
        <begin position="206"/>
        <end position="221"/>
    </location>
</feature>
<dbReference type="EMBL" id="JARGDH010000002">
    <property type="protein sequence ID" value="KAL0276387.1"/>
    <property type="molecule type" value="Genomic_DNA"/>
</dbReference>
<dbReference type="AlphaFoldDB" id="A0AAW2I1Z9"/>
<protein>
    <submittedName>
        <fullName evidence="3">Uncharacterized protein</fullName>
    </submittedName>
</protein>
<sequence length="275" mass="32055">MHFPVVPTARRRDGKEKSGARESLSTCEFACARVNSGKRGEALSGDVHLGLICDQARTHGVGYYSFSTDEAERQRQQEQLRNLRKETLENQAAAQEAADRKKKQMQERLRAARRRKRERLGLPPEDDTEEPEEEEQKPEKPEELKREEQPTSTIRPWDIGKDKVTRILTQEEWIEKKREERPEEFAPPENLEPPQRKKRRKPPSPYREEVQKPVVEERRGAEIPPPPSLETGTRRYQQTLGPADMEKSVEEGLSFIRRQIEEKQLQKTKSPFDIV</sequence>
<feature type="compositionally biased region" description="Acidic residues" evidence="2">
    <location>
        <begin position="124"/>
        <end position="136"/>
    </location>
</feature>
<feature type="compositionally biased region" description="Basic and acidic residues" evidence="2">
    <location>
        <begin position="173"/>
        <end position="184"/>
    </location>
</feature>
<dbReference type="PANTHER" id="PTHR15885">
    <property type="entry name" value="COILED-COIL DOMAIN-CONTAINING PROTEIN 174"/>
    <property type="match status" value="1"/>
</dbReference>
<evidence type="ECO:0000256" key="1">
    <source>
        <dbReference type="ARBA" id="ARBA00023054"/>
    </source>
</evidence>
<gene>
    <name evidence="3" type="ORF">PYX00_003975</name>
</gene>
<feature type="compositionally biased region" description="Basic and acidic residues" evidence="2">
    <location>
        <begin position="10"/>
        <end position="20"/>
    </location>
</feature>
<dbReference type="PANTHER" id="PTHR15885:SF1">
    <property type="entry name" value="COILED-COIL DOMAIN-CONTAINING PROTEIN 174"/>
    <property type="match status" value="1"/>
</dbReference>
<comment type="caution">
    <text evidence="3">The sequence shown here is derived from an EMBL/GenBank/DDBJ whole genome shotgun (WGS) entry which is preliminary data.</text>
</comment>
<feature type="region of interest" description="Disordered" evidence="2">
    <location>
        <begin position="1"/>
        <end position="20"/>
    </location>
</feature>
<keyword evidence="1" id="KW-0175">Coiled coil</keyword>
<reference evidence="3" key="1">
    <citation type="journal article" date="2024" name="Gigascience">
        <title>Chromosome-level genome of the poultry shaft louse Menopon gallinae provides insight into the host-switching and adaptive evolution of parasitic lice.</title>
        <authorList>
            <person name="Xu Y."/>
            <person name="Ma L."/>
            <person name="Liu S."/>
            <person name="Liang Y."/>
            <person name="Liu Q."/>
            <person name="He Z."/>
            <person name="Tian L."/>
            <person name="Duan Y."/>
            <person name="Cai W."/>
            <person name="Li H."/>
            <person name="Song F."/>
        </authorList>
    </citation>
    <scope>NUCLEOTIDE SEQUENCE</scope>
    <source>
        <strain evidence="3">Cailab_2023a</strain>
    </source>
</reference>
<evidence type="ECO:0000256" key="2">
    <source>
        <dbReference type="SAM" id="MobiDB-lite"/>
    </source>
</evidence>